<evidence type="ECO:0000313" key="1">
    <source>
        <dbReference type="EMBL" id="KAB8801906.1"/>
    </source>
</evidence>
<dbReference type="Proteomes" id="UP000327013">
    <property type="component" value="Unassembled WGS sequence"/>
</dbReference>
<keyword evidence="2" id="KW-1185">Reference proteome</keyword>
<reference evidence="1 2" key="1">
    <citation type="submission" date="2019-06" db="EMBL/GenBank/DDBJ databases">
        <title>A chromosomal-level reference genome of Carpinus fangiana (Coryloideae, Betulaceae).</title>
        <authorList>
            <person name="Yang X."/>
            <person name="Wang Z."/>
            <person name="Zhang L."/>
            <person name="Hao G."/>
            <person name="Liu J."/>
            <person name="Yang Y."/>
        </authorList>
    </citation>
    <scope>NUCLEOTIDE SEQUENCE [LARGE SCALE GENOMIC DNA]</scope>
    <source>
        <strain evidence="1">Cfa_2016G</strain>
        <tissue evidence="1">Leaf</tissue>
    </source>
</reference>
<evidence type="ECO:0000313" key="2">
    <source>
        <dbReference type="Proteomes" id="UP000327013"/>
    </source>
</evidence>
<organism evidence="1 2">
    <name type="scientific">Carpinus fangiana</name>
    <dbReference type="NCBI Taxonomy" id="176857"/>
    <lineage>
        <taxon>Eukaryota</taxon>
        <taxon>Viridiplantae</taxon>
        <taxon>Streptophyta</taxon>
        <taxon>Embryophyta</taxon>
        <taxon>Tracheophyta</taxon>
        <taxon>Spermatophyta</taxon>
        <taxon>Magnoliopsida</taxon>
        <taxon>eudicotyledons</taxon>
        <taxon>Gunneridae</taxon>
        <taxon>Pentapetalae</taxon>
        <taxon>rosids</taxon>
        <taxon>fabids</taxon>
        <taxon>Fagales</taxon>
        <taxon>Betulaceae</taxon>
        <taxon>Carpinus</taxon>
    </lineage>
</organism>
<sequence length="207" mass="22912">MPTNHGLGRAHNQRDRISGIELALYGTPQEHTLRGMNMERVGVPGTRAAECAHSCDNSVSKYISSKRARGTENLPRRCRRQTGRSTADLLHLSSCPAREKRLHSGALFLSARTLSYGSKKTQQTAIHGTIPSFHVKQKKDRGVPSPSHRASLVLLSSAVLAKKHTFCRRRICETQEKNMQVEPCAPQEAVVSWLHWLLALAGTPTSM</sequence>
<comment type="caution">
    <text evidence="1">The sequence shown here is derived from an EMBL/GenBank/DDBJ whole genome shotgun (WGS) entry which is preliminary data.</text>
</comment>
<protein>
    <submittedName>
        <fullName evidence="1">Uncharacterized protein</fullName>
    </submittedName>
</protein>
<dbReference type="AlphaFoldDB" id="A0A5N6L593"/>
<proteinExistence type="predicted"/>
<name>A0A5N6L593_9ROSI</name>
<dbReference type="EMBL" id="VIBQ01000107">
    <property type="protein sequence ID" value="KAB8801906.1"/>
    <property type="molecule type" value="Genomic_DNA"/>
</dbReference>
<gene>
    <name evidence="1" type="ORF">FH972_026727</name>
</gene>
<accession>A0A5N6L593</accession>